<sequence>MDQLSRLPLECLQRILHTIADNKSLSIAVLARLARVNRYICLVTLPIIYRNPFHHYIGHLEVRPRILYRTLLASVITVSNPHPSLSLEFKLDDATPAGPYSPRLDHLRHLLIKPDPFRNCVLLGFDAVLVEQTSSDIQERLDRLPSAFVNSFYSKNDLLWRCHGAVVLRELNWAFANPVLEQLETLSIPLSDIHRYHQVVDRLPRLELIYFLLDEVYDKS</sequence>
<dbReference type="AlphaFoldDB" id="A0AAD4H1T2"/>
<proteinExistence type="predicted"/>
<organism evidence="1 2">
    <name type="scientific">Linnemannia exigua</name>
    <dbReference type="NCBI Taxonomy" id="604196"/>
    <lineage>
        <taxon>Eukaryota</taxon>
        <taxon>Fungi</taxon>
        <taxon>Fungi incertae sedis</taxon>
        <taxon>Mucoromycota</taxon>
        <taxon>Mortierellomycotina</taxon>
        <taxon>Mortierellomycetes</taxon>
        <taxon>Mortierellales</taxon>
        <taxon>Mortierellaceae</taxon>
        <taxon>Linnemannia</taxon>
    </lineage>
</organism>
<dbReference type="Proteomes" id="UP001194580">
    <property type="component" value="Unassembled WGS sequence"/>
</dbReference>
<reference evidence="1" key="1">
    <citation type="journal article" date="2020" name="Fungal Divers.">
        <title>Resolving the Mortierellaceae phylogeny through synthesis of multi-gene phylogenetics and phylogenomics.</title>
        <authorList>
            <person name="Vandepol N."/>
            <person name="Liber J."/>
            <person name="Desiro A."/>
            <person name="Na H."/>
            <person name="Kennedy M."/>
            <person name="Barry K."/>
            <person name="Grigoriev I.V."/>
            <person name="Miller A.N."/>
            <person name="O'Donnell K."/>
            <person name="Stajich J.E."/>
            <person name="Bonito G."/>
        </authorList>
    </citation>
    <scope>NUCLEOTIDE SEQUENCE</scope>
    <source>
        <strain evidence="1">NRRL 28262</strain>
    </source>
</reference>
<feature type="non-terminal residue" evidence="1">
    <location>
        <position position="220"/>
    </location>
</feature>
<evidence type="ECO:0000313" key="2">
    <source>
        <dbReference type="Proteomes" id="UP001194580"/>
    </source>
</evidence>
<dbReference type="EMBL" id="JAAAIL010003408">
    <property type="protein sequence ID" value="KAG0250736.1"/>
    <property type="molecule type" value="Genomic_DNA"/>
</dbReference>
<keyword evidence="2" id="KW-1185">Reference proteome</keyword>
<evidence type="ECO:0008006" key="3">
    <source>
        <dbReference type="Google" id="ProtNLM"/>
    </source>
</evidence>
<name>A0AAD4H1T2_9FUNG</name>
<evidence type="ECO:0000313" key="1">
    <source>
        <dbReference type="EMBL" id="KAG0250736.1"/>
    </source>
</evidence>
<gene>
    <name evidence="1" type="ORF">BGZ95_007109</name>
</gene>
<protein>
    <recommendedName>
        <fullName evidence="3">F-box domain-containing protein</fullName>
    </recommendedName>
</protein>
<accession>A0AAD4H1T2</accession>
<comment type="caution">
    <text evidence="1">The sequence shown here is derived from an EMBL/GenBank/DDBJ whole genome shotgun (WGS) entry which is preliminary data.</text>
</comment>